<proteinExistence type="predicted"/>
<dbReference type="AlphaFoldDB" id="A0A2S3GZ27"/>
<dbReference type="Proteomes" id="UP000243499">
    <property type="component" value="Chromosome 2"/>
</dbReference>
<dbReference type="EMBL" id="CM008047">
    <property type="protein sequence ID" value="PAN11979.1"/>
    <property type="molecule type" value="Genomic_DNA"/>
</dbReference>
<organism evidence="1">
    <name type="scientific">Panicum hallii</name>
    <dbReference type="NCBI Taxonomy" id="206008"/>
    <lineage>
        <taxon>Eukaryota</taxon>
        <taxon>Viridiplantae</taxon>
        <taxon>Streptophyta</taxon>
        <taxon>Embryophyta</taxon>
        <taxon>Tracheophyta</taxon>
        <taxon>Spermatophyta</taxon>
        <taxon>Magnoliopsida</taxon>
        <taxon>Liliopsida</taxon>
        <taxon>Poales</taxon>
        <taxon>Poaceae</taxon>
        <taxon>PACMAD clade</taxon>
        <taxon>Panicoideae</taxon>
        <taxon>Panicodae</taxon>
        <taxon>Paniceae</taxon>
        <taxon>Panicinae</taxon>
        <taxon>Panicum</taxon>
        <taxon>Panicum sect. Panicum</taxon>
    </lineage>
</organism>
<name>A0A2S3GZ27_9POAL</name>
<accession>A0A2S3GZ27</accession>
<reference evidence="1" key="1">
    <citation type="submission" date="2018-04" db="EMBL/GenBank/DDBJ databases">
        <title>WGS assembly of Panicum hallii.</title>
        <authorList>
            <person name="Lovell J."/>
            <person name="Jenkins J."/>
            <person name="Lowry D."/>
            <person name="Mamidi S."/>
            <person name="Sreedasyam A."/>
            <person name="Weng X."/>
            <person name="Barry K."/>
            <person name="Bonette J."/>
            <person name="Campitelli B."/>
            <person name="Daum C."/>
            <person name="Gordon S."/>
            <person name="Gould B."/>
            <person name="Lipzen A."/>
            <person name="Macqueen A."/>
            <person name="Palacio-Mejia J."/>
            <person name="Plott C."/>
            <person name="Shakirov E."/>
            <person name="Shu S."/>
            <person name="Yoshinaga Y."/>
            <person name="Zane M."/>
            <person name="Rokhsar D."/>
            <person name="Grimwood J."/>
            <person name="Schmutz J."/>
            <person name="Juenger T."/>
        </authorList>
    </citation>
    <scope>NUCLEOTIDE SEQUENCE [LARGE SCALE GENOMIC DNA]</scope>
    <source>
        <strain evidence="1">FIL2</strain>
    </source>
</reference>
<gene>
    <name evidence="1" type="ORF">PAHAL_2G233200</name>
</gene>
<evidence type="ECO:0000313" key="1">
    <source>
        <dbReference type="EMBL" id="PAN11979.1"/>
    </source>
</evidence>
<sequence>MHKQDTIFDMFIRVDSTNHSKSFYMHKEATIVSAFPATAMVTIIRHNHNLDMNYRSTIAWQPAFCFFTMHLSCVRTSLQCIDLVVLSGFWDRPPGFLDLGPSPVCPFDSSILSCGSELRHM</sequence>
<protein>
    <submittedName>
        <fullName evidence="1">Uncharacterized protein</fullName>
    </submittedName>
</protein>
<dbReference type="Gramene" id="PAN11979">
    <property type="protein sequence ID" value="PAN11979"/>
    <property type="gene ID" value="PAHAL_2G233200"/>
</dbReference>